<keyword evidence="7" id="KW-1185">Reference proteome</keyword>
<dbReference type="Gene3D" id="3.30.930.10">
    <property type="entry name" value="Bira Bifunctional Protein, Domain 2"/>
    <property type="match status" value="1"/>
</dbReference>
<dbReference type="GO" id="GO:0004077">
    <property type="term" value="F:biotin--[biotin carboxyl-carrier protein] ligase activity"/>
    <property type="evidence" value="ECO:0007669"/>
    <property type="project" value="UniProtKB-EC"/>
</dbReference>
<gene>
    <name evidence="6" type="primary">birA</name>
    <name evidence="6" type="ORF">Pan181_09880</name>
</gene>
<comment type="catalytic activity">
    <reaction evidence="4">
        <text>biotin + L-lysyl-[protein] + ATP = N(6)-biotinyl-L-lysyl-[protein] + AMP + diphosphate + H(+)</text>
        <dbReference type="Rhea" id="RHEA:11756"/>
        <dbReference type="Rhea" id="RHEA-COMP:9752"/>
        <dbReference type="Rhea" id="RHEA-COMP:10505"/>
        <dbReference type="ChEBI" id="CHEBI:15378"/>
        <dbReference type="ChEBI" id="CHEBI:29969"/>
        <dbReference type="ChEBI" id="CHEBI:30616"/>
        <dbReference type="ChEBI" id="CHEBI:33019"/>
        <dbReference type="ChEBI" id="CHEBI:57586"/>
        <dbReference type="ChEBI" id="CHEBI:83144"/>
        <dbReference type="ChEBI" id="CHEBI:456215"/>
        <dbReference type="EC" id="6.3.4.15"/>
    </reaction>
</comment>
<dbReference type="Pfam" id="PF02237">
    <property type="entry name" value="BPL_C"/>
    <property type="match status" value="1"/>
</dbReference>
<evidence type="ECO:0000256" key="1">
    <source>
        <dbReference type="ARBA" id="ARBA00022598"/>
    </source>
</evidence>
<evidence type="ECO:0000256" key="2">
    <source>
        <dbReference type="ARBA" id="ARBA00023267"/>
    </source>
</evidence>
<dbReference type="AlphaFoldDB" id="A0A518AJA7"/>
<dbReference type="Pfam" id="PF03099">
    <property type="entry name" value="BPL_LplA_LipB"/>
    <property type="match status" value="1"/>
</dbReference>
<evidence type="ECO:0000256" key="4">
    <source>
        <dbReference type="ARBA" id="ARBA00047846"/>
    </source>
</evidence>
<dbReference type="PANTHER" id="PTHR12835">
    <property type="entry name" value="BIOTIN PROTEIN LIGASE"/>
    <property type="match status" value="1"/>
</dbReference>
<dbReference type="InterPro" id="IPR003142">
    <property type="entry name" value="BPL_C"/>
</dbReference>
<dbReference type="EC" id="6.3.4.15" evidence="3"/>
<evidence type="ECO:0000256" key="3">
    <source>
        <dbReference type="ARBA" id="ARBA00024227"/>
    </source>
</evidence>
<dbReference type="CDD" id="cd16442">
    <property type="entry name" value="BPL"/>
    <property type="match status" value="1"/>
</dbReference>
<dbReference type="KEGG" id="amuc:Pan181_09880"/>
<reference evidence="6 7" key="1">
    <citation type="submission" date="2019-02" db="EMBL/GenBank/DDBJ databases">
        <title>Deep-cultivation of Planctomycetes and their phenomic and genomic characterization uncovers novel biology.</title>
        <authorList>
            <person name="Wiegand S."/>
            <person name="Jogler M."/>
            <person name="Boedeker C."/>
            <person name="Pinto D."/>
            <person name="Vollmers J."/>
            <person name="Rivas-Marin E."/>
            <person name="Kohn T."/>
            <person name="Peeters S.H."/>
            <person name="Heuer A."/>
            <person name="Rast P."/>
            <person name="Oberbeckmann S."/>
            <person name="Bunk B."/>
            <person name="Jeske O."/>
            <person name="Meyerdierks A."/>
            <person name="Storesund J.E."/>
            <person name="Kallscheuer N."/>
            <person name="Luecker S."/>
            <person name="Lage O.M."/>
            <person name="Pohl T."/>
            <person name="Merkel B.J."/>
            <person name="Hornburger P."/>
            <person name="Mueller R.-W."/>
            <person name="Bruemmer F."/>
            <person name="Labrenz M."/>
            <person name="Spormann A.M."/>
            <person name="Op den Camp H."/>
            <person name="Overmann J."/>
            <person name="Amann R."/>
            <person name="Jetten M.S.M."/>
            <person name="Mascher T."/>
            <person name="Medema M.H."/>
            <person name="Devos D.P."/>
            <person name="Kaster A.-K."/>
            <person name="Ovreas L."/>
            <person name="Rohde M."/>
            <person name="Galperin M.Y."/>
            <person name="Jogler C."/>
        </authorList>
    </citation>
    <scope>NUCLEOTIDE SEQUENCE [LARGE SCALE GENOMIC DNA]</scope>
    <source>
        <strain evidence="6 7">Pan181</strain>
    </source>
</reference>
<protein>
    <recommendedName>
        <fullName evidence="3">biotin--[biotin carboxyl-carrier protein] ligase</fullName>
        <ecNumber evidence="3">6.3.4.15</ecNumber>
    </recommendedName>
</protein>
<dbReference type="PANTHER" id="PTHR12835:SF5">
    <property type="entry name" value="BIOTIN--PROTEIN LIGASE"/>
    <property type="match status" value="1"/>
</dbReference>
<dbReference type="PROSITE" id="PS51733">
    <property type="entry name" value="BPL_LPL_CATALYTIC"/>
    <property type="match status" value="1"/>
</dbReference>
<name>A0A518AJA7_9BACT</name>
<dbReference type="OrthoDB" id="9807064at2"/>
<proteinExistence type="predicted"/>
<keyword evidence="1 6" id="KW-0436">Ligase</keyword>
<dbReference type="GO" id="GO:0005737">
    <property type="term" value="C:cytoplasm"/>
    <property type="evidence" value="ECO:0007669"/>
    <property type="project" value="TreeGrafter"/>
</dbReference>
<sequence length="260" mass="28270">MHSAPLELARITQDTWIDRVHFFDQIDSTNNAALAHAAKSTNPLAELFVTDQQSAGRGRGSNRWWSGEGSLTWSVLTPPLECSLSVLPQVSLTMGLAIISAVEQFIAGDVTLKWPNDVFLNEAKVSGILIELAGTTKRLVVGVGLNVNNTTRDAPEELRRTATSMIDVQSDPEMAFDRTAVLVACLQQIDQYLQRFLARDPQLPDEWRAHSLLTGRQIQITTPRGDITGTCDSIADDGALVVQTPAGTEHCYGGVVANFA</sequence>
<evidence type="ECO:0000259" key="5">
    <source>
        <dbReference type="PROSITE" id="PS51733"/>
    </source>
</evidence>
<dbReference type="InterPro" id="IPR004408">
    <property type="entry name" value="Biotin_CoA_COase_ligase"/>
</dbReference>
<feature type="domain" description="BPL/LPL catalytic" evidence="5">
    <location>
        <begin position="20"/>
        <end position="197"/>
    </location>
</feature>
<accession>A0A518AJA7</accession>
<dbReference type="Gene3D" id="2.30.30.100">
    <property type="match status" value="1"/>
</dbReference>
<dbReference type="InterPro" id="IPR045864">
    <property type="entry name" value="aa-tRNA-synth_II/BPL/LPL"/>
</dbReference>
<keyword evidence="2" id="KW-0092">Biotin</keyword>
<evidence type="ECO:0000313" key="7">
    <source>
        <dbReference type="Proteomes" id="UP000315750"/>
    </source>
</evidence>
<dbReference type="RefSeq" id="WP_145245732.1">
    <property type="nucleotide sequence ID" value="NZ_CP036278.1"/>
</dbReference>
<dbReference type="NCBIfam" id="TIGR00121">
    <property type="entry name" value="birA_ligase"/>
    <property type="match status" value="1"/>
</dbReference>
<organism evidence="6 7">
    <name type="scientific">Aeoliella mucimassa</name>
    <dbReference type="NCBI Taxonomy" id="2527972"/>
    <lineage>
        <taxon>Bacteria</taxon>
        <taxon>Pseudomonadati</taxon>
        <taxon>Planctomycetota</taxon>
        <taxon>Planctomycetia</taxon>
        <taxon>Pirellulales</taxon>
        <taxon>Lacipirellulaceae</taxon>
        <taxon>Aeoliella</taxon>
    </lineage>
</organism>
<dbReference type="SUPFAM" id="SSF55681">
    <property type="entry name" value="Class II aaRS and biotin synthetases"/>
    <property type="match status" value="1"/>
</dbReference>
<dbReference type="EMBL" id="CP036278">
    <property type="protein sequence ID" value="QDU54805.1"/>
    <property type="molecule type" value="Genomic_DNA"/>
</dbReference>
<evidence type="ECO:0000313" key="6">
    <source>
        <dbReference type="EMBL" id="QDU54805.1"/>
    </source>
</evidence>
<dbReference type="InterPro" id="IPR004143">
    <property type="entry name" value="BPL_LPL_catalytic"/>
</dbReference>
<dbReference type="Proteomes" id="UP000315750">
    <property type="component" value="Chromosome"/>
</dbReference>